<dbReference type="EMBL" id="JAFLNF010000011">
    <property type="protein sequence ID" value="MBO0347356.1"/>
    <property type="molecule type" value="Genomic_DNA"/>
</dbReference>
<sequence>MEYGLIGLLVLIADIYAIIKTLGSSASTGAKLLWVLGILIFPVVGFIVWLFAGPKGSNPRLA</sequence>
<accession>A0A939ET02</accession>
<feature type="transmembrane region" description="Helical" evidence="6">
    <location>
        <begin position="33"/>
        <end position="52"/>
    </location>
</feature>
<evidence type="ECO:0000256" key="2">
    <source>
        <dbReference type="ARBA" id="ARBA00022475"/>
    </source>
</evidence>
<gene>
    <name evidence="8" type="ORF">J0X15_19155</name>
</gene>
<evidence type="ECO:0000256" key="3">
    <source>
        <dbReference type="ARBA" id="ARBA00022692"/>
    </source>
</evidence>
<evidence type="ECO:0000256" key="1">
    <source>
        <dbReference type="ARBA" id="ARBA00004651"/>
    </source>
</evidence>
<comment type="subcellular location">
    <subcellularLocation>
        <location evidence="1">Cell membrane</location>
        <topology evidence="1">Multi-pass membrane protein</topology>
    </subcellularLocation>
</comment>
<organism evidence="8 9">
    <name type="scientific">Roseibium limicola</name>
    <dbReference type="NCBI Taxonomy" id="2816037"/>
    <lineage>
        <taxon>Bacteria</taxon>
        <taxon>Pseudomonadati</taxon>
        <taxon>Pseudomonadota</taxon>
        <taxon>Alphaproteobacteria</taxon>
        <taxon>Hyphomicrobiales</taxon>
        <taxon>Stappiaceae</taxon>
        <taxon>Roseibium</taxon>
    </lineage>
</organism>
<keyword evidence="2" id="KW-1003">Cell membrane</keyword>
<evidence type="ECO:0000256" key="5">
    <source>
        <dbReference type="ARBA" id="ARBA00023136"/>
    </source>
</evidence>
<dbReference type="Pfam" id="PF13396">
    <property type="entry name" value="PLDc_N"/>
    <property type="match status" value="1"/>
</dbReference>
<protein>
    <submittedName>
        <fullName evidence="8">PLDc_N domain-containing protein</fullName>
    </submittedName>
</protein>
<keyword evidence="3 6" id="KW-0812">Transmembrane</keyword>
<feature type="domain" description="Cardiolipin synthase N-terminal" evidence="7">
    <location>
        <begin position="12"/>
        <end position="54"/>
    </location>
</feature>
<keyword evidence="9" id="KW-1185">Reference proteome</keyword>
<name>A0A939ET02_9HYPH</name>
<dbReference type="InterPro" id="IPR027379">
    <property type="entry name" value="CLS_N"/>
</dbReference>
<keyword evidence="5 6" id="KW-0472">Membrane</keyword>
<reference evidence="8" key="1">
    <citation type="submission" date="2021-03" db="EMBL/GenBank/DDBJ databases">
        <title>Roseibium sp. CAU 1637 isolated from Incheon.</title>
        <authorList>
            <person name="Kim W."/>
        </authorList>
    </citation>
    <scope>NUCLEOTIDE SEQUENCE</scope>
    <source>
        <strain evidence="8">CAU 1637</strain>
    </source>
</reference>
<evidence type="ECO:0000256" key="6">
    <source>
        <dbReference type="SAM" id="Phobius"/>
    </source>
</evidence>
<keyword evidence="4 6" id="KW-1133">Transmembrane helix</keyword>
<evidence type="ECO:0000313" key="8">
    <source>
        <dbReference type="EMBL" id="MBO0347356.1"/>
    </source>
</evidence>
<dbReference type="GO" id="GO:0005886">
    <property type="term" value="C:plasma membrane"/>
    <property type="evidence" value="ECO:0007669"/>
    <property type="project" value="UniProtKB-SubCell"/>
</dbReference>
<evidence type="ECO:0000313" key="9">
    <source>
        <dbReference type="Proteomes" id="UP000664779"/>
    </source>
</evidence>
<proteinExistence type="predicted"/>
<evidence type="ECO:0000259" key="7">
    <source>
        <dbReference type="Pfam" id="PF13396"/>
    </source>
</evidence>
<evidence type="ECO:0000256" key="4">
    <source>
        <dbReference type="ARBA" id="ARBA00022989"/>
    </source>
</evidence>
<dbReference type="Proteomes" id="UP000664779">
    <property type="component" value="Unassembled WGS sequence"/>
</dbReference>
<comment type="caution">
    <text evidence="8">The sequence shown here is derived from an EMBL/GenBank/DDBJ whole genome shotgun (WGS) entry which is preliminary data.</text>
</comment>
<dbReference type="RefSeq" id="WP_206944418.1">
    <property type="nucleotide sequence ID" value="NZ_JAFLNF010000011.1"/>
</dbReference>
<dbReference type="AlphaFoldDB" id="A0A939ET02"/>